<name>A0A7S2H5L6_9STRA</name>
<dbReference type="PROSITE" id="PS50102">
    <property type="entry name" value="RRM"/>
    <property type="match status" value="1"/>
</dbReference>
<feature type="region of interest" description="Disordered" evidence="2">
    <location>
        <begin position="198"/>
        <end position="233"/>
    </location>
</feature>
<dbReference type="Pfam" id="PF00076">
    <property type="entry name" value="RRM_1"/>
    <property type="match status" value="1"/>
</dbReference>
<reference evidence="4" key="1">
    <citation type="submission" date="2021-01" db="EMBL/GenBank/DDBJ databases">
        <authorList>
            <person name="Corre E."/>
            <person name="Pelletier E."/>
            <person name="Niang G."/>
            <person name="Scheremetjew M."/>
            <person name="Finn R."/>
            <person name="Kale V."/>
            <person name="Holt S."/>
            <person name="Cochrane G."/>
            <person name="Meng A."/>
            <person name="Brown T."/>
            <person name="Cohen L."/>
        </authorList>
    </citation>
    <scope>NUCLEOTIDE SEQUENCE</scope>
    <source>
        <strain evidence="4">CCMP826</strain>
    </source>
</reference>
<feature type="domain" description="RRM" evidence="3">
    <location>
        <begin position="97"/>
        <end position="175"/>
    </location>
</feature>
<organism evidence="4">
    <name type="scientific">Helicotheca tamesis</name>
    <dbReference type="NCBI Taxonomy" id="374047"/>
    <lineage>
        <taxon>Eukaryota</taxon>
        <taxon>Sar</taxon>
        <taxon>Stramenopiles</taxon>
        <taxon>Ochrophyta</taxon>
        <taxon>Bacillariophyta</taxon>
        <taxon>Mediophyceae</taxon>
        <taxon>Lithodesmiophycidae</taxon>
        <taxon>Lithodesmiales</taxon>
        <taxon>Lithodesmiaceae</taxon>
        <taxon>Helicotheca</taxon>
    </lineage>
</organism>
<protein>
    <recommendedName>
        <fullName evidence="3">RRM domain-containing protein</fullName>
    </recommendedName>
</protein>
<dbReference type="InterPro" id="IPR012677">
    <property type="entry name" value="Nucleotide-bd_a/b_plait_sf"/>
</dbReference>
<proteinExistence type="predicted"/>
<evidence type="ECO:0000256" key="2">
    <source>
        <dbReference type="SAM" id="MobiDB-lite"/>
    </source>
</evidence>
<dbReference type="InterPro" id="IPR035979">
    <property type="entry name" value="RBD_domain_sf"/>
</dbReference>
<keyword evidence="1" id="KW-0694">RNA-binding</keyword>
<evidence type="ECO:0000259" key="3">
    <source>
        <dbReference type="PROSITE" id="PS50102"/>
    </source>
</evidence>
<dbReference type="SMART" id="SM00360">
    <property type="entry name" value="RRM"/>
    <property type="match status" value="1"/>
</dbReference>
<dbReference type="AlphaFoldDB" id="A0A7S2H5L6"/>
<dbReference type="InterPro" id="IPR000504">
    <property type="entry name" value="RRM_dom"/>
</dbReference>
<sequence>MAFSDDKNFSRCHPLTDSCRIEANALCDAYDFMRRNAHPSAAVPDNETERITIVHDQLVQMVNNVRRGAISPTAAARTIHSIQMITGLAEFPAIWEVTVVFFGLKDTTTSSELRKTMEQFGEIEAAAVADSGRGFGFCSFRSSSSAWYSIQGCRNREALLNGEPLNAMRIQNGNWLDPILLSPTTPKRSNLNLSMNTYTEEEEKQPIPDLVSSTTSSPVLKASSAMSPPKNTPIRFLKKFFKSPKQPEPENNDNETGAPQIPMLDHAKENENCCDNKDIFLRMDDDIQEPDDDDINPPMIRRRSWRFDVISDDTSHESPTSGEQIKEKVQRQAVISETSSRRLCNDTEEPEVNDSNDSSFPPTVQNAKINSNIVNNQHLHGKCSDPTINNKNKSLQSEIKSPRGVFFGLSPLKPRAIFHRRQHPCSVSNSSIAVTHISDDDWTNDTNTFVGEKIY</sequence>
<evidence type="ECO:0000313" key="4">
    <source>
        <dbReference type="EMBL" id="CAD9481144.1"/>
    </source>
</evidence>
<dbReference type="Gene3D" id="3.30.70.330">
    <property type="match status" value="1"/>
</dbReference>
<dbReference type="EMBL" id="HBGV01006071">
    <property type="protein sequence ID" value="CAD9481144.1"/>
    <property type="molecule type" value="Transcribed_RNA"/>
</dbReference>
<dbReference type="SUPFAM" id="SSF54928">
    <property type="entry name" value="RNA-binding domain, RBD"/>
    <property type="match status" value="1"/>
</dbReference>
<gene>
    <name evidence="4" type="ORF">HTAM1171_LOCUS3660</name>
</gene>
<dbReference type="GO" id="GO:0003723">
    <property type="term" value="F:RNA binding"/>
    <property type="evidence" value="ECO:0007669"/>
    <property type="project" value="UniProtKB-UniRule"/>
</dbReference>
<accession>A0A7S2H5L6</accession>
<feature type="region of interest" description="Disordered" evidence="2">
    <location>
        <begin position="336"/>
        <end position="361"/>
    </location>
</feature>
<evidence type="ECO:0000256" key="1">
    <source>
        <dbReference type="PROSITE-ProRule" id="PRU00176"/>
    </source>
</evidence>